<comment type="caution">
    <text evidence="1">The sequence shown here is derived from an EMBL/GenBank/DDBJ whole genome shotgun (WGS) entry which is preliminary data.</text>
</comment>
<keyword evidence="1" id="KW-0436">Ligase</keyword>
<accession>A0ABR8FMA5</accession>
<name>A0ABR8FMA5_9NOST</name>
<evidence type="ECO:0000313" key="2">
    <source>
        <dbReference type="Proteomes" id="UP000640531"/>
    </source>
</evidence>
<evidence type="ECO:0000313" key="1">
    <source>
        <dbReference type="EMBL" id="MBD2569831.1"/>
    </source>
</evidence>
<dbReference type="PANTHER" id="PTHR43845">
    <property type="entry name" value="BLR5969 PROTEIN"/>
    <property type="match status" value="1"/>
</dbReference>
<proteinExistence type="predicted"/>
<organism evidence="1 2">
    <name type="scientific">Anabaena lutea FACHB-196</name>
    <dbReference type="NCBI Taxonomy" id="2692881"/>
    <lineage>
        <taxon>Bacteria</taxon>
        <taxon>Bacillati</taxon>
        <taxon>Cyanobacteriota</taxon>
        <taxon>Cyanophyceae</taxon>
        <taxon>Nostocales</taxon>
        <taxon>Nostocaceae</taxon>
        <taxon>Anabaena</taxon>
    </lineage>
</organism>
<protein>
    <submittedName>
        <fullName evidence="1">Phenylacetate--CoA ligase family protein</fullName>
    </submittedName>
</protein>
<dbReference type="GO" id="GO:0016874">
    <property type="term" value="F:ligase activity"/>
    <property type="evidence" value="ECO:0007669"/>
    <property type="project" value="UniProtKB-KW"/>
</dbReference>
<dbReference type="PANTHER" id="PTHR43845:SF1">
    <property type="entry name" value="BLR5969 PROTEIN"/>
    <property type="match status" value="1"/>
</dbReference>
<gene>
    <name evidence="1" type="ORF">H6G59_18410</name>
</gene>
<sequence>MKHEIPTERAILALENFLSTPLEEKLVEHLDIPSEELAIALFQHIAVTVPAYQAFLAERGINPQTIQTVEDFQKIPTINKENYISRYSLPQLCNNGKLGSCDMIAASSGSTGKPTFWPRFYTDELQIATRFEQIFHDSFDADTKNTLAVVCFTLGTWVGGMFTTNCCRHLATKGYPITVITPGNNKTEILRVVQELGNHFEQVVLLGYPPFLKDVIDTGIAAGVQWQQYQIKLVMAGEVFSEEWRSLVGERVGSQNPCYDFASMYGTADAGVLGNETPLSICIRRFLAENPDAAKALFGESRLPTLVQYDPCIRFFEVEDGNLLFSGDNGIPLIRYNILDHGGLISYEEMLKFLAKWGFNPLEDQNLSSSTHDSPRGIHQLPFVYVFGRLDFTVSYFGANIYPENVTVGLEQPIIREWVTGKFVLQVKEDADKNRFLSVVVELAPGVKSNKKKKETITSSILSQLLRLNSEFANYVPSEYQTPQVTLTANGDAEYFPIGVKHRYTRK</sequence>
<reference evidence="1 2" key="1">
    <citation type="journal article" date="2020" name="ISME J.">
        <title>Comparative genomics reveals insights into cyanobacterial evolution and habitat adaptation.</title>
        <authorList>
            <person name="Chen M.Y."/>
            <person name="Teng W.K."/>
            <person name="Zhao L."/>
            <person name="Hu C.X."/>
            <person name="Zhou Y.K."/>
            <person name="Han B.P."/>
            <person name="Song L.R."/>
            <person name="Shu W.S."/>
        </authorList>
    </citation>
    <scope>NUCLEOTIDE SEQUENCE [LARGE SCALE GENOMIC DNA]</scope>
    <source>
        <strain evidence="1 2">FACHB-196</strain>
    </source>
</reference>
<dbReference type="EMBL" id="JACJST010000018">
    <property type="protein sequence ID" value="MBD2569831.1"/>
    <property type="molecule type" value="Genomic_DNA"/>
</dbReference>
<dbReference type="Proteomes" id="UP000640531">
    <property type="component" value="Unassembled WGS sequence"/>
</dbReference>
<dbReference type="Gene3D" id="3.40.50.12780">
    <property type="entry name" value="N-terminal domain of ligase-like"/>
    <property type="match status" value="1"/>
</dbReference>
<dbReference type="InterPro" id="IPR042099">
    <property type="entry name" value="ANL_N_sf"/>
</dbReference>
<dbReference type="RefSeq" id="WP_190716983.1">
    <property type="nucleotide sequence ID" value="NZ_JACJST010000018.1"/>
</dbReference>
<dbReference type="SUPFAM" id="SSF56801">
    <property type="entry name" value="Acetyl-CoA synthetase-like"/>
    <property type="match status" value="1"/>
</dbReference>
<keyword evidence="2" id="KW-1185">Reference proteome</keyword>